<evidence type="ECO:0000256" key="1">
    <source>
        <dbReference type="SAM" id="Phobius"/>
    </source>
</evidence>
<gene>
    <name evidence="3" type="ORF">DHW03_16720</name>
</gene>
<evidence type="ECO:0000313" key="3">
    <source>
        <dbReference type="EMBL" id="PWS26423.1"/>
    </source>
</evidence>
<keyword evidence="1" id="KW-0812">Transmembrane</keyword>
<dbReference type="AlphaFoldDB" id="A0A317EKP6"/>
<reference evidence="3 4" key="1">
    <citation type="submission" date="2018-05" db="EMBL/GenBank/DDBJ databases">
        <title>Pedobacter paludis sp. nov., isolated from wetland soil.</title>
        <authorList>
            <person name="Zhang Y."/>
            <person name="Wang G."/>
        </authorList>
    </citation>
    <scope>NUCLEOTIDE SEQUENCE [LARGE SCALE GENOMIC DNA]</scope>
    <source>
        <strain evidence="3 4">KCTC22721</strain>
    </source>
</reference>
<keyword evidence="1" id="KW-0472">Membrane</keyword>
<feature type="signal peptide" evidence="2">
    <location>
        <begin position="1"/>
        <end position="22"/>
    </location>
</feature>
<keyword evidence="1" id="KW-1133">Transmembrane helix</keyword>
<evidence type="ECO:0000256" key="2">
    <source>
        <dbReference type="SAM" id="SignalP"/>
    </source>
</evidence>
<dbReference type="EMBL" id="QGNZ01000004">
    <property type="protein sequence ID" value="PWS26423.1"/>
    <property type="molecule type" value="Genomic_DNA"/>
</dbReference>
<feature type="chain" id="PRO_5016343927" description="IPTL-CTERM protein sorting domain-containing protein" evidence="2">
    <location>
        <begin position="23"/>
        <end position="126"/>
    </location>
</feature>
<evidence type="ECO:0000313" key="4">
    <source>
        <dbReference type="Proteomes" id="UP000245379"/>
    </source>
</evidence>
<sequence>MGNFKSFLIMGLLALMTKSAFAQTGCIGSISGKLYTTNTTGTNYDYTGTVIASAAIPTTVCITSVGANGTCTIVSVPFFGTLSGSLTTYSALSNCPLDDYVGYLFVSLSLLGYWFIRKQSYRDICS</sequence>
<organism evidence="3 4">
    <name type="scientific">Pedobacter yonginense</name>
    <dbReference type="NCBI Taxonomy" id="651869"/>
    <lineage>
        <taxon>Bacteria</taxon>
        <taxon>Pseudomonadati</taxon>
        <taxon>Bacteroidota</taxon>
        <taxon>Sphingobacteriia</taxon>
        <taxon>Sphingobacteriales</taxon>
        <taxon>Sphingobacteriaceae</taxon>
        <taxon>Pedobacter</taxon>
    </lineage>
</organism>
<name>A0A317EKP6_9SPHI</name>
<evidence type="ECO:0008006" key="5">
    <source>
        <dbReference type="Google" id="ProtNLM"/>
    </source>
</evidence>
<proteinExistence type="predicted"/>
<protein>
    <recommendedName>
        <fullName evidence="5">IPTL-CTERM protein sorting domain-containing protein</fullName>
    </recommendedName>
</protein>
<comment type="caution">
    <text evidence="3">The sequence shown here is derived from an EMBL/GenBank/DDBJ whole genome shotgun (WGS) entry which is preliminary data.</text>
</comment>
<dbReference type="Proteomes" id="UP000245379">
    <property type="component" value="Unassembled WGS sequence"/>
</dbReference>
<keyword evidence="4" id="KW-1185">Reference proteome</keyword>
<feature type="transmembrane region" description="Helical" evidence="1">
    <location>
        <begin position="100"/>
        <end position="116"/>
    </location>
</feature>
<keyword evidence="2" id="KW-0732">Signal</keyword>
<accession>A0A317EKP6</accession>